<name>A0A6T6EW29_9STRA</name>
<proteinExistence type="predicted"/>
<feature type="compositionally biased region" description="Basic and acidic residues" evidence="1">
    <location>
        <begin position="104"/>
        <end position="122"/>
    </location>
</feature>
<evidence type="ECO:0000256" key="1">
    <source>
        <dbReference type="SAM" id="MobiDB-lite"/>
    </source>
</evidence>
<protein>
    <submittedName>
        <fullName evidence="3">Uncharacterized protein</fullName>
    </submittedName>
</protein>
<gene>
    <name evidence="2" type="ORF">CAUS1442_LOCUS3323</name>
    <name evidence="3" type="ORF">CAUS1442_LOCUS3324</name>
</gene>
<dbReference type="EMBL" id="HBEF01005376">
    <property type="protein sequence ID" value="CAD8331225.1"/>
    <property type="molecule type" value="Transcribed_RNA"/>
</dbReference>
<reference evidence="3" key="1">
    <citation type="submission" date="2021-01" db="EMBL/GenBank/DDBJ databases">
        <authorList>
            <person name="Corre E."/>
            <person name="Pelletier E."/>
            <person name="Niang G."/>
            <person name="Scheremetjew M."/>
            <person name="Finn R."/>
            <person name="Kale V."/>
            <person name="Holt S."/>
            <person name="Cochrane G."/>
            <person name="Meng A."/>
            <person name="Brown T."/>
            <person name="Cohen L."/>
        </authorList>
    </citation>
    <scope>NUCLEOTIDE SEQUENCE</scope>
    <source>
        <strain evidence="3">CCMP3328</strain>
    </source>
</reference>
<feature type="region of interest" description="Disordered" evidence="1">
    <location>
        <begin position="104"/>
        <end position="137"/>
    </location>
</feature>
<organism evidence="3">
    <name type="scientific">Craspedostauros australis</name>
    <dbReference type="NCBI Taxonomy" id="1486917"/>
    <lineage>
        <taxon>Eukaryota</taxon>
        <taxon>Sar</taxon>
        <taxon>Stramenopiles</taxon>
        <taxon>Ochrophyta</taxon>
        <taxon>Bacillariophyta</taxon>
        <taxon>Bacillariophyceae</taxon>
        <taxon>Bacillariophycidae</taxon>
        <taxon>Naviculales</taxon>
        <taxon>Naviculaceae</taxon>
        <taxon>Craspedostauros</taxon>
    </lineage>
</organism>
<sequence length="338" mass="36784">MKLEELIELDETIRTTLTLEECVRLAGGFGATDETVVEVLRDALVQDKSSQTRDGAPSSHMLQEIVNEGLSGAVRAGDYHTARQLLILYTLVASEGNKLDEQALAKHDKEDQAKEDAQDRDGKKKSKKLESKSSLGSAAVMLSRQGSSISTFSEESLGAPSPAPPPPPLDTDRLRSATNSDGLLAVLGAAQVLKAMKDGSAQKRADETIVSIEEWIEHGEQSMAFRLASWRDQRAAQGDLRIATEKDSNFMAFVSNKAISNRKAFATQLKDAVANTDFKDVRFLHAILQILGQMHSPCLRLELLQYVLGLDNRYSVAHVKRSVELAATCLSIATACSS</sequence>
<evidence type="ECO:0000313" key="2">
    <source>
        <dbReference type="EMBL" id="CAD8331224.1"/>
    </source>
</evidence>
<feature type="region of interest" description="Disordered" evidence="1">
    <location>
        <begin position="150"/>
        <end position="176"/>
    </location>
</feature>
<accession>A0A6T6EW29</accession>
<dbReference type="EMBL" id="HBEF01005375">
    <property type="protein sequence ID" value="CAD8331224.1"/>
    <property type="molecule type" value="Transcribed_RNA"/>
</dbReference>
<evidence type="ECO:0000313" key="3">
    <source>
        <dbReference type="EMBL" id="CAD8331225.1"/>
    </source>
</evidence>
<dbReference type="AlphaFoldDB" id="A0A6T6EW29"/>